<name>A0A166PK51_9PEZI</name>
<comment type="caution">
    <text evidence="2">The sequence shown here is derived from an EMBL/GenBank/DDBJ whole genome shotgun (WGS) entry which is preliminary data.</text>
</comment>
<evidence type="ECO:0000313" key="3">
    <source>
        <dbReference type="Proteomes" id="UP000076552"/>
    </source>
</evidence>
<evidence type="ECO:0000256" key="1">
    <source>
        <dbReference type="SAM" id="MobiDB-lite"/>
    </source>
</evidence>
<dbReference type="AlphaFoldDB" id="A0A166PK51"/>
<gene>
    <name evidence="2" type="ORF">CT0861_08317</name>
</gene>
<dbReference type="STRING" id="708197.A0A166PK51"/>
<protein>
    <submittedName>
        <fullName evidence="2">Uncharacterized protein</fullName>
    </submittedName>
</protein>
<organism evidence="2 3">
    <name type="scientific">Colletotrichum tofieldiae</name>
    <dbReference type="NCBI Taxonomy" id="708197"/>
    <lineage>
        <taxon>Eukaryota</taxon>
        <taxon>Fungi</taxon>
        <taxon>Dikarya</taxon>
        <taxon>Ascomycota</taxon>
        <taxon>Pezizomycotina</taxon>
        <taxon>Sordariomycetes</taxon>
        <taxon>Hypocreomycetidae</taxon>
        <taxon>Glomerellales</taxon>
        <taxon>Glomerellaceae</taxon>
        <taxon>Colletotrichum</taxon>
        <taxon>Colletotrichum spaethianum species complex</taxon>
    </lineage>
</organism>
<evidence type="ECO:0000313" key="2">
    <source>
        <dbReference type="EMBL" id="KZL66865.1"/>
    </source>
</evidence>
<feature type="compositionally biased region" description="Basic and acidic residues" evidence="1">
    <location>
        <begin position="207"/>
        <end position="230"/>
    </location>
</feature>
<dbReference type="Proteomes" id="UP000076552">
    <property type="component" value="Unassembled WGS sequence"/>
</dbReference>
<sequence>MRHLGIDKSPAAPKGFEEYLNTRMHNVQRCLALQKRQQQKADEQQRQLRIKEKIGSTQPPRPSTLLHHSLSSDRLSPVFGADLCWNACYTAMDKAPHNERVEWPPLTAFKEASRIIGSNASGRSLPLPRQNRIREQVRMVEGDGANDEADSMDYREKTVKLDRLGLSWPQSLPEPDTTGTCDIDLESLPAWTREIIPEIKFDEEENPTTHREEDEGKDREEKDVPEQKEG</sequence>
<keyword evidence="3" id="KW-1185">Reference proteome</keyword>
<proteinExistence type="predicted"/>
<feature type="region of interest" description="Disordered" evidence="1">
    <location>
        <begin position="196"/>
        <end position="230"/>
    </location>
</feature>
<accession>A0A166PK51</accession>
<reference evidence="2 3" key="1">
    <citation type="submission" date="2015-06" db="EMBL/GenBank/DDBJ databases">
        <title>Survival trade-offs in plant roots during colonization by closely related pathogenic and mutualistic fungi.</title>
        <authorList>
            <person name="Hacquard S."/>
            <person name="Kracher B."/>
            <person name="Hiruma K."/>
            <person name="Weinman A."/>
            <person name="Muench P."/>
            <person name="Garrido Oter R."/>
            <person name="Ver Loren van Themaat E."/>
            <person name="Dallerey J.-F."/>
            <person name="Damm U."/>
            <person name="Henrissat B."/>
            <person name="Lespinet O."/>
            <person name="Thon M."/>
            <person name="Kemen E."/>
            <person name="McHardy A.C."/>
            <person name="Schulze-Lefert P."/>
            <person name="O'Connell R.J."/>
        </authorList>
    </citation>
    <scope>NUCLEOTIDE SEQUENCE [LARGE SCALE GENOMIC DNA]</scope>
    <source>
        <strain evidence="2 3">0861</strain>
    </source>
</reference>
<dbReference type="EMBL" id="LFIV01000161">
    <property type="protein sequence ID" value="KZL66865.1"/>
    <property type="molecule type" value="Genomic_DNA"/>
</dbReference>